<dbReference type="Proteomes" id="UP000295830">
    <property type="component" value="Unassembled WGS sequence"/>
</dbReference>
<dbReference type="EMBL" id="SOAX01000004">
    <property type="protein sequence ID" value="TDT40298.1"/>
    <property type="molecule type" value="Genomic_DNA"/>
</dbReference>
<evidence type="ECO:0000313" key="3">
    <source>
        <dbReference type="Proteomes" id="UP000295830"/>
    </source>
</evidence>
<evidence type="ECO:0000313" key="2">
    <source>
        <dbReference type="EMBL" id="TDT40298.1"/>
    </source>
</evidence>
<evidence type="ECO:0000259" key="1">
    <source>
        <dbReference type="Pfam" id="PF07238"/>
    </source>
</evidence>
<dbReference type="AlphaFoldDB" id="A0A4V6Q2K6"/>
<keyword evidence="3" id="KW-1185">Reference proteome</keyword>
<name>A0A4V6Q2K6_9GAMM</name>
<dbReference type="Gene3D" id="2.40.10.220">
    <property type="entry name" value="predicted glycosyltransferase like domains"/>
    <property type="match status" value="1"/>
</dbReference>
<sequence>MTPNQQQSRTFIRHPVDMPIDVEPLNGGRYREGLRNLSLGGVAFSAAEPWTRETRVRITISCCDPPATVVGQVAWCEPAGDHYEVGVSFLSPADAYRMRLIEQACHIQQYRLDQVIQEGRYLTLDEAAQEWIQKYAPYFAPIDEPRLTNE</sequence>
<gene>
    <name evidence="2" type="ORF">DES49_2064</name>
</gene>
<accession>A0A4V6Q2K6</accession>
<dbReference type="SUPFAM" id="SSF141371">
    <property type="entry name" value="PilZ domain-like"/>
    <property type="match status" value="1"/>
</dbReference>
<feature type="domain" description="PilZ" evidence="1">
    <location>
        <begin position="7"/>
        <end position="101"/>
    </location>
</feature>
<reference evidence="2 3" key="1">
    <citation type="submission" date="2019-03" db="EMBL/GenBank/DDBJ databases">
        <title>Genomic Encyclopedia of Type Strains, Phase IV (KMG-IV): sequencing the most valuable type-strain genomes for metagenomic binning, comparative biology and taxonomic classification.</title>
        <authorList>
            <person name="Goeker M."/>
        </authorList>
    </citation>
    <scope>NUCLEOTIDE SEQUENCE [LARGE SCALE GENOMIC DNA]</scope>
    <source>
        <strain evidence="2 3">DSM 15505</strain>
    </source>
</reference>
<dbReference type="InterPro" id="IPR009875">
    <property type="entry name" value="PilZ_domain"/>
</dbReference>
<dbReference type="Pfam" id="PF07238">
    <property type="entry name" value="PilZ"/>
    <property type="match status" value="1"/>
</dbReference>
<protein>
    <submittedName>
        <fullName evidence="2">PilZ domain-containing protein</fullName>
    </submittedName>
</protein>
<dbReference type="GO" id="GO:0035438">
    <property type="term" value="F:cyclic-di-GMP binding"/>
    <property type="evidence" value="ECO:0007669"/>
    <property type="project" value="InterPro"/>
</dbReference>
<proteinExistence type="predicted"/>
<comment type="caution">
    <text evidence="2">The sequence shown here is derived from an EMBL/GenBank/DDBJ whole genome shotgun (WGS) entry which is preliminary data.</text>
</comment>
<dbReference type="RefSeq" id="WP_166646059.1">
    <property type="nucleotide sequence ID" value="NZ_SOAX01000004.1"/>
</dbReference>
<organism evidence="2 3">
    <name type="scientific">Halospina denitrificans</name>
    <dbReference type="NCBI Taxonomy" id="332522"/>
    <lineage>
        <taxon>Bacteria</taxon>
        <taxon>Pseudomonadati</taxon>
        <taxon>Pseudomonadota</taxon>
        <taxon>Gammaproteobacteria</taxon>
        <taxon>Halospina</taxon>
    </lineage>
</organism>